<keyword evidence="6 8" id="KW-0408">Iron</keyword>
<dbReference type="Gramene" id="ESR34976">
    <property type="protein sequence ID" value="ESR34976"/>
    <property type="gene ID" value="CICLE_v10006782mg"/>
</dbReference>
<dbReference type="InterPro" id="IPR002401">
    <property type="entry name" value="Cyt_P450_E_grp-I"/>
</dbReference>
<dbReference type="SUPFAM" id="SSF48264">
    <property type="entry name" value="Cytochrome P450"/>
    <property type="match status" value="1"/>
</dbReference>
<dbReference type="AlphaFoldDB" id="V4SDB9"/>
<dbReference type="PANTHER" id="PTHR47951">
    <property type="entry name" value="OS08G0547900 PROTEIN"/>
    <property type="match status" value="1"/>
</dbReference>
<evidence type="ECO:0000256" key="1">
    <source>
        <dbReference type="ARBA" id="ARBA00001971"/>
    </source>
</evidence>
<evidence type="ECO:0000313" key="11">
    <source>
        <dbReference type="Proteomes" id="UP000030687"/>
    </source>
</evidence>
<keyword evidence="5 9" id="KW-0560">Oxidoreductase</keyword>
<comment type="similarity">
    <text evidence="2 9">Belongs to the cytochrome P450 family.</text>
</comment>
<dbReference type="GO" id="GO:0020037">
    <property type="term" value="F:heme binding"/>
    <property type="evidence" value="ECO:0007669"/>
    <property type="project" value="InterPro"/>
</dbReference>
<evidence type="ECO:0000256" key="9">
    <source>
        <dbReference type="RuleBase" id="RU000461"/>
    </source>
</evidence>
<dbReference type="PROSITE" id="PS00086">
    <property type="entry name" value="CYTOCHROME_P450"/>
    <property type="match status" value="1"/>
</dbReference>
<dbReference type="PRINTS" id="PR00463">
    <property type="entry name" value="EP450I"/>
</dbReference>
<dbReference type="Proteomes" id="UP000030687">
    <property type="component" value="Unassembled WGS sequence"/>
</dbReference>
<dbReference type="GO" id="GO:0005506">
    <property type="term" value="F:iron ion binding"/>
    <property type="evidence" value="ECO:0007669"/>
    <property type="project" value="InterPro"/>
</dbReference>
<evidence type="ECO:0000256" key="5">
    <source>
        <dbReference type="ARBA" id="ARBA00023002"/>
    </source>
</evidence>
<dbReference type="InterPro" id="IPR001128">
    <property type="entry name" value="Cyt_P450"/>
</dbReference>
<dbReference type="KEGG" id="cic:CICLE_v10006782mg"/>
<reference evidence="10 11" key="1">
    <citation type="submission" date="2013-10" db="EMBL/GenBank/DDBJ databases">
        <authorList>
            <consortium name="International Citrus Genome Consortium"/>
            <person name="Jenkins J."/>
            <person name="Schmutz J."/>
            <person name="Prochnik S."/>
            <person name="Rokhsar D."/>
            <person name="Gmitter F."/>
            <person name="Ollitrault P."/>
            <person name="Machado M."/>
            <person name="Talon M."/>
            <person name="Wincker P."/>
            <person name="Jaillon O."/>
            <person name="Morgante M."/>
        </authorList>
    </citation>
    <scope>NUCLEOTIDE SEQUENCE</scope>
    <source>
        <strain evidence="11">cv. Clemenules</strain>
    </source>
</reference>
<name>V4SDB9_CITCL</name>
<gene>
    <name evidence="10" type="ORF">CICLE_v10006782mg</name>
</gene>
<dbReference type="GO" id="GO:0004497">
    <property type="term" value="F:monooxygenase activity"/>
    <property type="evidence" value="ECO:0007669"/>
    <property type="project" value="UniProtKB-KW"/>
</dbReference>
<feature type="binding site" description="axial binding residue" evidence="8">
    <location>
        <position position="269"/>
    </location>
    <ligand>
        <name>heme</name>
        <dbReference type="ChEBI" id="CHEBI:30413"/>
    </ligand>
    <ligandPart>
        <name>Fe</name>
        <dbReference type="ChEBI" id="CHEBI:18248"/>
    </ligandPart>
</feature>
<evidence type="ECO:0000256" key="6">
    <source>
        <dbReference type="ARBA" id="ARBA00023004"/>
    </source>
</evidence>
<keyword evidence="7 9" id="KW-0503">Monooxygenase</keyword>
<comment type="cofactor">
    <cofactor evidence="1 8">
        <name>heme</name>
        <dbReference type="ChEBI" id="CHEBI:30413"/>
    </cofactor>
</comment>
<dbReference type="OrthoDB" id="2789670at2759"/>
<protein>
    <recommendedName>
        <fullName evidence="12">Cytochrome P450</fullName>
    </recommendedName>
</protein>
<dbReference type="GO" id="GO:0016705">
    <property type="term" value="F:oxidoreductase activity, acting on paired donors, with incorporation or reduction of molecular oxygen"/>
    <property type="evidence" value="ECO:0007669"/>
    <property type="project" value="InterPro"/>
</dbReference>
<dbReference type="Gene3D" id="1.10.630.10">
    <property type="entry name" value="Cytochrome P450"/>
    <property type="match status" value="1"/>
</dbReference>
<dbReference type="EMBL" id="KI537036">
    <property type="protein sequence ID" value="ESR34976.1"/>
    <property type="molecule type" value="Genomic_DNA"/>
</dbReference>
<keyword evidence="4 8" id="KW-0479">Metal-binding</keyword>
<evidence type="ECO:0000313" key="10">
    <source>
        <dbReference type="EMBL" id="ESR34976.1"/>
    </source>
</evidence>
<accession>V4SDB9</accession>
<keyword evidence="11" id="KW-1185">Reference proteome</keyword>
<dbReference type="FunFam" id="1.10.630.10:FF:000126">
    <property type="entry name" value="Predicted protein"/>
    <property type="match status" value="1"/>
</dbReference>
<dbReference type="OMA" id="VERRMKM"/>
<dbReference type="eggNOG" id="KOG0156">
    <property type="taxonomic scope" value="Eukaryota"/>
</dbReference>
<evidence type="ECO:0000256" key="8">
    <source>
        <dbReference type="PIRSR" id="PIRSR602401-1"/>
    </source>
</evidence>
<evidence type="ECO:0000256" key="2">
    <source>
        <dbReference type="ARBA" id="ARBA00010617"/>
    </source>
</evidence>
<dbReference type="InterPro" id="IPR017972">
    <property type="entry name" value="Cyt_P450_CS"/>
</dbReference>
<dbReference type="InterPro" id="IPR036396">
    <property type="entry name" value="Cyt_P450_sf"/>
</dbReference>
<evidence type="ECO:0008006" key="12">
    <source>
        <dbReference type="Google" id="ProtNLM"/>
    </source>
</evidence>
<evidence type="ECO:0000256" key="3">
    <source>
        <dbReference type="ARBA" id="ARBA00022617"/>
    </source>
</evidence>
<evidence type="ECO:0000256" key="4">
    <source>
        <dbReference type="ARBA" id="ARBA00022723"/>
    </source>
</evidence>
<sequence length="332" mass="37436">MFLTSLDVATRMLWGASLRGEDWDAVAIQFREVLEEMFQVLGSGNISDLFPLLTRFDLQGLESKAKKLTVRLDKIFESLLRPGQSGQDRNEGKSSKDFLQILLELQQQGDYSLSMDQIKALFMDVAVGSTDTTSITVEWAMSELLQKPEVMRKARNELEQVVAPDSVVEEFHLAKLPYLEAIVKETLRLHPPAPLLTSRRPSATSNLSGYTIPKGSTIFINAWAIQRNPEVWENPQDFQPDRFLEDVKIGDFRGNNFNYLPFGSGRRICPGIPLAEKIVPHVLANLLHLFEWSLPEGTKFDLSDKLLMALKKSEPLVVIPTPRSLSALEHCN</sequence>
<proteinExistence type="inferred from homology"/>
<dbReference type="InParanoid" id="V4SDB9"/>
<keyword evidence="3 8" id="KW-0349">Heme</keyword>
<dbReference type="PRINTS" id="PR00385">
    <property type="entry name" value="P450"/>
</dbReference>
<organism evidence="10 11">
    <name type="scientific">Citrus clementina</name>
    <name type="common">Clementine</name>
    <name type="synonym">Citrus deliciosa x Citrus sinensis</name>
    <dbReference type="NCBI Taxonomy" id="85681"/>
    <lineage>
        <taxon>Eukaryota</taxon>
        <taxon>Viridiplantae</taxon>
        <taxon>Streptophyta</taxon>
        <taxon>Embryophyta</taxon>
        <taxon>Tracheophyta</taxon>
        <taxon>Spermatophyta</taxon>
        <taxon>Magnoliopsida</taxon>
        <taxon>eudicotyledons</taxon>
        <taxon>Gunneridae</taxon>
        <taxon>Pentapetalae</taxon>
        <taxon>rosids</taxon>
        <taxon>malvids</taxon>
        <taxon>Sapindales</taxon>
        <taxon>Rutaceae</taxon>
        <taxon>Aurantioideae</taxon>
        <taxon>Citrus</taxon>
    </lineage>
</organism>
<evidence type="ECO:0000256" key="7">
    <source>
        <dbReference type="ARBA" id="ARBA00023033"/>
    </source>
</evidence>
<dbReference type="PANTHER" id="PTHR47951:SF8">
    <property type="entry name" value="CYTOCHROME P450 93A2-LIKE"/>
    <property type="match status" value="1"/>
</dbReference>
<dbReference type="Pfam" id="PF00067">
    <property type="entry name" value="p450"/>
    <property type="match status" value="1"/>
</dbReference>